<evidence type="ECO:0008006" key="3">
    <source>
        <dbReference type="Google" id="ProtNLM"/>
    </source>
</evidence>
<name>A0A4R8R6G7_9MYCO</name>
<evidence type="ECO:0000313" key="1">
    <source>
        <dbReference type="EMBL" id="TDZ51872.1"/>
    </source>
</evidence>
<dbReference type="Proteomes" id="UP000295165">
    <property type="component" value="Unassembled WGS sequence"/>
</dbReference>
<keyword evidence="2" id="KW-1185">Reference proteome</keyword>
<sequence>MRLSDVLSKAPDSTPTQVEGFLGDRRLSWGKHKKVKVGRVFHNFHCRKCDDQRTFESADELYCLGLGDRAISIDATLKCRACEASVELWFLLGSDDDIFERAPTVRIDRYTENLLDRADRVGSTTGPFADLVKRAQIAYEAQLGAGSMIYLRKIFESITFEVAEIVSIPTKTSNGRSRPFRDVLQKVNEQRNIIPQHFSSNGYQLFSELSDVIHGNSSEDEALQKFKPCLQLVLGVVEEVNRDNVFARAIDDLGWGADKIDKIAGGGIIS</sequence>
<dbReference type="AlphaFoldDB" id="A0A4R8R6G7"/>
<evidence type="ECO:0000313" key="2">
    <source>
        <dbReference type="Proteomes" id="UP000295165"/>
    </source>
</evidence>
<accession>A0A4R8R6G7</accession>
<protein>
    <recommendedName>
        <fullName evidence="3">DUF4145 domain-containing protein</fullName>
    </recommendedName>
</protein>
<dbReference type="EMBL" id="PECC01000026">
    <property type="protein sequence ID" value="TDZ51872.1"/>
    <property type="molecule type" value="Genomic_DNA"/>
</dbReference>
<organism evidence="1 2">
    <name type="scientific">Mycobacteroides franklinii</name>
    <dbReference type="NCBI Taxonomy" id="948102"/>
    <lineage>
        <taxon>Bacteria</taxon>
        <taxon>Bacillati</taxon>
        <taxon>Actinomycetota</taxon>
        <taxon>Actinomycetes</taxon>
        <taxon>Mycobacteriales</taxon>
        <taxon>Mycobacteriaceae</taxon>
        <taxon>Mycobacteroides</taxon>
    </lineage>
</organism>
<comment type="caution">
    <text evidence="1">The sequence shown here is derived from an EMBL/GenBank/DDBJ whole genome shotgun (WGS) entry which is preliminary data.</text>
</comment>
<proteinExistence type="predicted"/>
<reference evidence="1 2" key="1">
    <citation type="journal article" date="2019" name="Sci. Rep.">
        <title>Extended insight into the Mycobacterium chelonae-abscessus complex through whole genome sequencing of Mycobacterium salmoniphilum outbreak and Mycobacterium salmoniphilum-like strains.</title>
        <authorList>
            <person name="Behra P.R.K."/>
            <person name="Das S."/>
            <person name="Pettersson B.M.F."/>
            <person name="Shirreff L."/>
            <person name="DuCote T."/>
            <person name="Jacobsson K.G."/>
            <person name="Ennis D.G."/>
            <person name="Kirsebom L.A."/>
        </authorList>
    </citation>
    <scope>NUCLEOTIDE SEQUENCE [LARGE SCALE GENOMIC DNA]</scope>
    <source>
        <strain evidence="1 2">CCUG 63697</strain>
    </source>
</reference>
<gene>
    <name evidence="1" type="ORF">CCUG63697_00342</name>
</gene>